<dbReference type="GO" id="GO:0030420">
    <property type="term" value="P:establishment of competence for transformation"/>
    <property type="evidence" value="ECO:0007669"/>
    <property type="project" value="InterPro"/>
</dbReference>
<dbReference type="InterPro" id="IPR036866">
    <property type="entry name" value="RibonucZ/Hydroxyglut_hydro"/>
</dbReference>
<dbReference type="GO" id="GO:0005886">
    <property type="term" value="C:plasma membrane"/>
    <property type="evidence" value="ECO:0007669"/>
    <property type="project" value="UniProtKB-SubCell"/>
</dbReference>
<evidence type="ECO:0000256" key="5">
    <source>
        <dbReference type="ARBA" id="ARBA00023136"/>
    </source>
</evidence>
<keyword evidence="3 6" id="KW-0812">Transmembrane</keyword>
<dbReference type="EMBL" id="CP015118">
    <property type="protein sequence ID" value="ARN20604.1"/>
    <property type="molecule type" value="Genomic_DNA"/>
</dbReference>
<dbReference type="KEGG" id="rgu:A4W93_12260"/>
<dbReference type="PANTHER" id="PTHR30619:SF1">
    <property type="entry name" value="RECOMBINATION PROTEIN 2"/>
    <property type="match status" value="1"/>
</dbReference>
<dbReference type="CDD" id="cd07731">
    <property type="entry name" value="ComA-like_MBL-fold"/>
    <property type="match status" value="1"/>
</dbReference>
<dbReference type="STRING" id="946333.A4W93_12260"/>
<evidence type="ECO:0000313" key="8">
    <source>
        <dbReference type="EMBL" id="ARN20604.1"/>
    </source>
</evidence>
<dbReference type="Gene3D" id="3.60.15.10">
    <property type="entry name" value="Ribonuclease Z/Hydroxyacylglutathione hydrolase-like"/>
    <property type="match status" value="1"/>
</dbReference>
<keyword evidence="5 6" id="KW-0472">Membrane</keyword>
<feature type="transmembrane region" description="Helical" evidence="6">
    <location>
        <begin position="309"/>
        <end position="331"/>
    </location>
</feature>
<dbReference type="PANTHER" id="PTHR30619">
    <property type="entry name" value="DNA INTERNALIZATION/COMPETENCE PROTEIN COMEC/REC2"/>
    <property type="match status" value="1"/>
</dbReference>
<dbReference type="Pfam" id="PF03772">
    <property type="entry name" value="Competence"/>
    <property type="match status" value="1"/>
</dbReference>
<feature type="transmembrane region" description="Helical" evidence="6">
    <location>
        <begin position="378"/>
        <end position="397"/>
    </location>
</feature>
<evidence type="ECO:0000256" key="6">
    <source>
        <dbReference type="SAM" id="Phobius"/>
    </source>
</evidence>
<keyword evidence="2" id="KW-1003">Cell membrane</keyword>
<feature type="transmembrane region" description="Helical" evidence="6">
    <location>
        <begin position="491"/>
        <end position="513"/>
    </location>
</feature>
<dbReference type="InterPro" id="IPR025405">
    <property type="entry name" value="DUF4131"/>
</dbReference>
<keyword evidence="9" id="KW-1185">Reference proteome</keyword>
<evidence type="ECO:0000256" key="1">
    <source>
        <dbReference type="ARBA" id="ARBA00004651"/>
    </source>
</evidence>
<reference evidence="8 9" key="1">
    <citation type="submission" date="2016-04" db="EMBL/GenBank/DDBJ databases">
        <title>Complete genome sequence of natural rubber-degrading, novel Gram-negative bacterium, Rhizobacter gummiphilus strain NS21.</title>
        <authorList>
            <person name="Tabata M."/>
            <person name="Kasai D."/>
            <person name="Fukuda M."/>
        </authorList>
    </citation>
    <scope>NUCLEOTIDE SEQUENCE [LARGE SCALE GENOMIC DNA]</scope>
    <source>
        <strain evidence="8 9">NS21</strain>
    </source>
</reference>
<keyword evidence="4 6" id="KW-1133">Transmembrane helix</keyword>
<dbReference type="SMART" id="SM00849">
    <property type="entry name" value="Lactamase_B"/>
    <property type="match status" value="1"/>
</dbReference>
<evidence type="ECO:0000259" key="7">
    <source>
        <dbReference type="SMART" id="SM00849"/>
    </source>
</evidence>
<accession>A0A1W6L8R2</accession>
<evidence type="ECO:0000256" key="4">
    <source>
        <dbReference type="ARBA" id="ARBA00022989"/>
    </source>
</evidence>
<dbReference type="NCBIfam" id="TIGR00360">
    <property type="entry name" value="ComEC_N-term"/>
    <property type="match status" value="1"/>
</dbReference>
<feature type="transmembrane region" description="Helical" evidence="6">
    <location>
        <begin position="352"/>
        <end position="372"/>
    </location>
</feature>
<proteinExistence type="predicted"/>
<evidence type="ECO:0000256" key="3">
    <source>
        <dbReference type="ARBA" id="ARBA00022692"/>
    </source>
</evidence>
<dbReference type="AlphaFoldDB" id="A0A1W6L8R2"/>
<evidence type="ECO:0000256" key="2">
    <source>
        <dbReference type="ARBA" id="ARBA00022475"/>
    </source>
</evidence>
<dbReference type="InterPro" id="IPR052159">
    <property type="entry name" value="Competence_DNA_uptake"/>
</dbReference>
<dbReference type="Pfam" id="PF00753">
    <property type="entry name" value="Lactamase_B"/>
    <property type="match status" value="1"/>
</dbReference>
<dbReference type="NCBIfam" id="TIGR00361">
    <property type="entry name" value="ComEC_Rec2"/>
    <property type="match status" value="1"/>
</dbReference>
<feature type="transmembrane region" description="Helical" evidence="6">
    <location>
        <begin position="61"/>
        <end position="83"/>
    </location>
</feature>
<dbReference type="InterPro" id="IPR001279">
    <property type="entry name" value="Metallo-B-lactamas"/>
</dbReference>
<gene>
    <name evidence="8" type="ORF">A4W93_12260</name>
</gene>
<dbReference type="InterPro" id="IPR004797">
    <property type="entry name" value="Competence_ComEC/Rec2"/>
</dbReference>
<evidence type="ECO:0000313" key="9">
    <source>
        <dbReference type="Proteomes" id="UP000193427"/>
    </source>
</evidence>
<dbReference type="InterPro" id="IPR035681">
    <property type="entry name" value="ComA-like_MBL"/>
</dbReference>
<feature type="transmembrane region" description="Helical" evidence="6">
    <location>
        <begin position="418"/>
        <end position="441"/>
    </location>
</feature>
<name>A0A1W6L8R2_9BURK</name>
<comment type="subcellular location">
    <subcellularLocation>
        <location evidence="1">Cell membrane</location>
        <topology evidence="1">Multi-pass membrane protein</topology>
    </subcellularLocation>
</comment>
<dbReference type="InterPro" id="IPR004477">
    <property type="entry name" value="ComEC_N"/>
</dbReference>
<dbReference type="Proteomes" id="UP000193427">
    <property type="component" value="Chromosome"/>
</dbReference>
<dbReference type="Pfam" id="PF13567">
    <property type="entry name" value="DUF4131"/>
    <property type="match status" value="1"/>
</dbReference>
<feature type="domain" description="Metallo-beta-lactamase" evidence="7">
    <location>
        <begin position="554"/>
        <end position="747"/>
    </location>
</feature>
<dbReference type="SUPFAM" id="SSF56281">
    <property type="entry name" value="Metallo-hydrolase/oxidoreductase"/>
    <property type="match status" value="1"/>
</dbReference>
<protein>
    <recommendedName>
        <fullName evidence="7">Metallo-beta-lactamase domain-containing protein</fullName>
    </recommendedName>
</protein>
<sequence>MVWTRLSFSWRFAALGLAWLGGAFAHLQLAVLPDQGTLATLLGASLAGGAVAARWPHARVLLVPVAAVLSFALASAHASWRLADALAASLEREDLVVDGVVASLPQVSEQGVRFRFEVESARFGNEAVRVPAVVQLGWFSGWGGAPQDAHGRPARAAPADPLPEVRAGDRWRFAVRLRRPHGLRNPHGFDHELFLFEQGVRAVGTVRPGAVRLGVSWRHPVERLRQHVRDDLIATVADRRAAGVLAALAVGDQSAIASDDWRIFRDTGISHLVSVSGVHVTMFAWLAGLLLNAAWARAGPASLWVPAPMAARVGGVLAAAAYALFAGWGVPAQRTVLMLATVTVLQMGGRRWPLGLTLLVAAVVVCAADPWALNQSGFWLSFAAVALLLAASPEGGVRQGAPLRRAWLVLHDGARTQAVATVGLAPLTLVLFQQVSIVGFAANLVAIPAVTLVVTPLALGGVVLAPLWWLGAWVIQQSNGLLLWLARMPGAVWTAAAAPPWAQVAGVFGAVLAVMPLPWRLRLLAVPLLVPLAAPAVPRPAEGRYEVLAADVGQGSAVLVRTRTRLLLYDTGPAYGGEANAGERVLAPLLRARGEDRIDRLVLSHRDTDHVGGAGPLLDRWPVGELLGSLEPGHRLLGLASSDRRCDAGQSWTWDGVRFDVLHPPASDHARPLKPNAKSCVVRISGPQGSVLLAGDIERAQEAGLVATGVPLASDVLLVPHHGSRTSSTAAFLDAVRPSVAVIQSGHLNRFGHPVAEVLDRLRARGARVVESPSCGAWHWDGDGPPTTARCTRPGTRRYWHHPG</sequence>
<organism evidence="8 9">
    <name type="scientific">Piscinibacter gummiphilus</name>
    <dbReference type="NCBI Taxonomy" id="946333"/>
    <lineage>
        <taxon>Bacteria</taxon>
        <taxon>Pseudomonadati</taxon>
        <taxon>Pseudomonadota</taxon>
        <taxon>Betaproteobacteria</taxon>
        <taxon>Burkholderiales</taxon>
        <taxon>Sphaerotilaceae</taxon>
        <taxon>Piscinibacter</taxon>
    </lineage>
</organism>
<feature type="transmembrane region" description="Helical" evidence="6">
    <location>
        <begin position="447"/>
        <end position="470"/>
    </location>
</feature>
<feature type="transmembrane region" description="Helical" evidence="6">
    <location>
        <begin position="272"/>
        <end position="297"/>
    </location>
</feature>